<name>A0ABP7UT25_9ACTN</name>
<dbReference type="SUPFAM" id="SSF56349">
    <property type="entry name" value="DNA breaking-rejoining enzymes"/>
    <property type="match status" value="1"/>
</dbReference>
<evidence type="ECO:0000256" key="2">
    <source>
        <dbReference type="SAM" id="MobiDB-lite"/>
    </source>
</evidence>
<dbReference type="Gene3D" id="1.10.443.10">
    <property type="entry name" value="Intergrase catalytic core"/>
    <property type="match status" value="1"/>
</dbReference>
<protein>
    <recommendedName>
        <fullName evidence="5">Tyr recombinase domain-containing protein</fullName>
    </recommendedName>
</protein>
<feature type="region of interest" description="Disordered" evidence="2">
    <location>
        <begin position="166"/>
        <end position="191"/>
    </location>
</feature>
<comment type="caution">
    <text evidence="3">The sequence shown here is derived from an EMBL/GenBank/DDBJ whole genome shotgun (WGS) entry which is preliminary data.</text>
</comment>
<keyword evidence="4" id="KW-1185">Reference proteome</keyword>
<evidence type="ECO:0008006" key="5">
    <source>
        <dbReference type="Google" id="ProtNLM"/>
    </source>
</evidence>
<gene>
    <name evidence="3" type="ORF">GCM10022233_23660</name>
</gene>
<evidence type="ECO:0000256" key="1">
    <source>
        <dbReference type="ARBA" id="ARBA00023172"/>
    </source>
</evidence>
<evidence type="ECO:0000313" key="4">
    <source>
        <dbReference type="Proteomes" id="UP001499984"/>
    </source>
</evidence>
<keyword evidence="1" id="KW-0233">DNA recombination</keyword>
<feature type="region of interest" description="Disordered" evidence="2">
    <location>
        <begin position="1"/>
        <end position="43"/>
    </location>
</feature>
<feature type="compositionally biased region" description="Low complexity" evidence="2">
    <location>
        <begin position="22"/>
        <end position="36"/>
    </location>
</feature>
<sequence length="191" mass="20733">MIPWAESGRGSAPPRCPPRAGASCSSTPPSPRSAASWTDDGRVHETRDLKGRAEGDAWRDGLQPGDLFFPGEKGGLLAGSVFRRAWSKAGKAVLPEYEYEYEYESPVGKRLCDLRHTCLATWLNHGIPPVQVAEWAGNSVSVLLATYARCITAQLAELQQCIEGPRRLPAGPSPRMPVPTRGSTLAPRRRA</sequence>
<proteinExistence type="predicted"/>
<dbReference type="InterPro" id="IPR013762">
    <property type="entry name" value="Integrase-like_cat_sf"/>
</dbReference>
<reference evidence="4" key="1">
    <citation type="journal article" date="2019" name="Int. J. Syst. Evol. Microbiol.">
        <title>The Global Catalogue of Microorganisms (GCM) 10K type strain sequencing project: providing services to taxonomists for standard genome sequencing and annotation.</title>
        <authorList>
            <consortium name="The Broad Institute Genomics Platform"/>
            <consortium name="The Broad Institute Genome Sequencing Center for Infectious Disease"/>
            <person name="Wu L."/>
            <person name="Ma J."/>
        </authorList>
    </citation>
    <scope>NUCLEOTIDE SEQUENCE [LARGE SCALE GENOMIC DNA]</scope>
    <source>
        <strain evidence="4">JCM 16925</strain>
    </source>
</reference>
<evidence type="ECO:0000313" key="3">
    <source>
        <dbReference type="EMBL" id="GAA4052137.1"/>
    </source>
</evidence>
<organism evidence="3 4">
    <name type="scientific">Streptomyces shaanxiensis</name>
    <dbReference type="NCBI Taxonomy" id="653357"/>
    <lineage>
        <taxon>Bacteria</taxon>
        <taxon>Bacillati</taxon>
        <taxon>Actinomycetota</taxon>
        <taxon>Actinomycetes</taxon>
        <taxon>Kitasatosporales</taxon>
        <taxon>Streptomycetaceae</taxon>
        <taxon>Streptomyces</taxon>
    </lineage>
</organism>
<dbReference type="Proteomes" id="UP001499984">
    <property type="component" value="Unassembled WGS sequence"/>
</dbReference>
<accession>A0ABP7UT25</accession>
<dbReference type="InterPro" id="IPR011010">
    <property type="entry name" value="DNA_brk_join_enz"/>
</dbReference>
<dbReference type="RefSeq" id="WP_345011526.1">
    <property type="nucleotide sequence ID" value="NZ_BAAAZY010000008.1"/>
</dbReference>
<dbReference type="EMBL" id="BAAAZY010000008">
    <property type="protein sequence ID" value="GAA4052137.1"/>
    <property type="molecule type" value="Genomic_DNA"/>
</dbReference>